<reference evidence="1 2" key="1">
    <citation type="submission" date="2019-03" db="EMBL/GenBank/DDBJ databases">
        <title>Genomic Encyclopedia of Type Strains, Phase IV (KMG-IV): sequencing the most valuable type-strain genomes for metagenomic binning, comparative biology and taxonomic classification.</title>
        <authorList>
            <person name="Goeker M."/>
        </authorList>
    </citation>
    <scope>NUCLEOTIDE SEQUENCE [LARGE SCALE GENOMIC DNA]</scope>
    <source>
        <strain evidence="1 2">DSM 100059</strain>
    </source>
</reference>
<dbReference type="EMBL" id="SODV01000001">
    <property type="protein sequence ID" value="TDW99238.1"/>
    <property type="molecule type" value="Genomic_DNA"/>
</dbReference>
<name>A0A4R8DN68_9BACT</name>
<dbReference type="RefSeq" id="WP_133989768.1">
    <property type="nucleotide sequence ID" value="NZ_SODV01000001.1"/>
</dbReference>
<dbReference type="Pfam" id="PF16225">
    <property type="entry name" value="DUF4884"/>
    <property type="match status" value="1"/>
</dbReference>
<gene>
    <name evidence="1" type="ORF">EDB95_0247</name>
</gene>
<dbReference type="OrthoDB" id="680575at2"/>
<proteinExistence type="predicted"/>
<evidence type="ECO:0000313" key="2">
    <source>
        <dbReference type="Proteomes" id="UP000294498"/>
    </source>
</evidence>
<dbReference type="Proteomes" id="UP000294498">
    <property type="component" value="Unassembled WGS sequence"/>
</dbReference>
<accession>A0A4R8DN68</accession>
<dbReference type="InterPro" id="IPR032618">
    <property type="entry name" value="DUF4884"/>
</dbReference>
<sequence length="85" mass="9466">MKKYWAVLPALPLALAACSPNIPIQTAKAQNNQTYKVSYLFEQDGCKVYRFFDNGNPVYFTNCNGETTKLGDSTQARTTSITHAQ</sequence>
<keyword evidence="2" id="KW-1185">Reference proteome</keyword>
<comment type="caution">
    <text evidence="1">The sequence shown here is derived from an EMBL/GenBank/DDBJ whole genome shotgun (WGS) entry which is preliminary data.</text>
</comment>
<organism evidence="1 2">
    <name type="scientific">Dinghuibacter silviterrae</name>
    <dbReference type="NCBI Taxonomy" id="1539049"/>
    <lineage>
        <taxon>Bacteria</taxon>
        <taxon>Pseudomonadati</taxon>
        <taxon>Bacteroidota</taxon>
        <taxon>Chitinophagia</taxon>
        <taxon>Chitinophagales</taxon>
        <taxon>Chitinophagaceae</taxon>
        <taxon>Dinghuibacter</taxon>
    </lineage>
</organism>
<dbReference type="AlphaFoldDB" id="A0A4R8DN68"/>
<evidence type="ECO:0000313" key="1">
    <source>
        <dbReference type="EMBL" id="TDW99238.1"/>
    </source>
</evidence>
<protein>
    <submittedName>
        <fullName evidence="1">Uncharacterized protein DUF4884</fullName>
    </submittedName>
</protein>
<dbReference type="PROSITE" id="PS51257">
    <property type="entry name" value="PROKAR_LIPOPROTEIN"/>
    <property type="match status" value="1"/>
</dbReference>